<sequence length="1065" mass="120868">MGSSCLLLENQPPLAGATPETPYLGAHIQRQFASHWREQQNLQRNLKSPNWPLQAIITDKAILILGVKDELEELQRRTDLIRSSFNDAQARRTEDSAVEKWLDQIRDVMYDVDDIIDLARFKGSVLLPDYPMSSSRKSTTCSGLSLSSCFSNIRIRHEIAVKIRILNKKIENISKDEVFLKLNRTQHNGNSSAWTPIESSPLVQPDLVGKEVKYACRAVVDLVLAHKEKKDYKIAIVGTGGVGKTTLAQKIFNDKKLERRFDKHAWVCVSKEYSRDSLLRQVLRNMGIQHDKDESIGELQSNLASNIQGKSFFLVLDDVWHSEAWADLLRTPLHAAATGIVLVTTRDDTIARVIGVDHTHRVDLMSADVGWELLWRSMNIKEEKQVQNLKDIGIEIVCKCGGLPLAIRVIAKVLACHEQTETEWRRLLGKNAWSMGKFPHELSGALYLSYEVLPHQLKQCFLYCALFPENATIFRDDLTRMWVAEGFIDQQEGQLLEDTAERYYYELIHRNLLQPDGSYLDNKSCKMHDLLRQLASYFSREECFVGDPESLGSNSICKVRRISVVTEKDIVVLPSRDKDQYKVRCFTNFSWKSPRIDNSLFKRLVCLRVLDLSDSLVHDIPGEIGNLIFLRLLDLDRTNICSLPEGIGSLQSLQILNLQGCESLHCLPLATTQLCNLRRLGLGGTPINNVPEGLGRLKFLNDLEGYPVSRGSDNTMQDGWNLEELAHLSQLRRLDLINLEKATPRSTTDSLLLIDKVHLKDLSLYCTEPADEEYSEECVSNVEKIFDQLTPPHNVQEVNIIAFFGRRFPIWIGAAHLPSLEALILVDCKSCDHLPPIGQIPNLKYLRIQGATSITKIGLEFVGYGEGNLRSRDAVAFPKLELLIIRDMPNWEEWAFIEEEVEEEEEAAAAAEEGGEDGAASKQKGKEAQSPRSSWLLPCLKKFDIVNCPKLRALPPQLGQQATSLKQLIIEYAGCLKMVENLWFLSDGLQIQACEGLERVSNIPHVRRLYVNFCPNLRCVEELGSLEQLWLDEDMQEISLLWVPGLQEQHCQHHEDELEVIEWFG</sequence>
<evidence type="ECO:0000259" key="11">
    <source>
        <dbReference type="Pfam" id="PF23559"/>
    </source>
</evidence>
<dbReference type="Pfam" id="PF23598">
    <property type="entry name" value="LRR_14"/>
    <property type="match status" value="1"/>
</dbReference>
<feature type="domain" description="Disease resistance R13L4/SHOC-2-like LRR" evidence="12">
    <location>
        <begin position="582"/>
        <end position="862"/>
    </location>
</feature>
<reference evidence="13" key="1">
    <citation type="submission" date="2015-04" db="UniProtKB">
        <authorList>
            <consortium name="EnsemblPlants"/>
        </authorList>
    </citation>
    <scope>IDENTIFICATION</scope>
</reference>
<dbReference type="Gene3D" id="3.80.10.10">
    <property type="entry name" value="Ribonuclease Inhibitor"/>
    <property type="match status" value="2"/>
</dbReference>
<dbReference type="InterPro" id="IPR058922">
    <property type="entry name" value="WHD_DRP"/>
</dbReference>
<dbReference type="PANTHER" id="PTHR36766">
    <property type="entry name" value="PLANT BROAD-SPECTRUM MILDEW RESISTANCE PROTEIN RPW8"/>
    <property type="match status" value="1"/>
</dbReference>
<dbReference type="Pfam" id="PF18052">
    <property type="entry name" value="Rx_N"/>
    <property type="match status" value="1"/>
</dbReference>
<dbReference type="SUPFAM" id="SSF52058">
    <property type="entry name" value="L domain-like"/>
    <property type="match status" value="1"/>
</dbReference>
<dbReference type="InterPro" id="IPR038005">
    <property type="entry name" value="RX-like_CC"/>
</dbReference>
<dbReference type="Pfam" id="PF23559">
    <property type="entry name" value="WHD_DRP"/>
    <property type="match status" value="1"/>
</dbReference>
<name>A0A0E0MI43_ORYPU</name>
<evidence type="ECO:0000256" key="6">
    <source>
        <dbReference type="ARBA" id="ARBA00022840"/>
    </source>
</evidence>
<keyword evidence="14" id="KW-1185">Reference proteome</keyword>
<dbReference type="InterPro" id="IPR036388">
    <property type="entry name" value="WH-like_DNA-bd_sf"/>
</dbReference>
<feature type="region of interest" description="Disordered" evidence="8">
    <location>
        <begin position="905"/>
        <end position="929"/>
    </location>
</feature>
<dbReference type="GO" id="GO:0005524">
    <property type="term" value="F:ATP binding"/>
    <property type="evidence" value="ECO:0007669"/>
    <property type="project" value="UniProtKB-KW"/>
</dbReference>
<dbReference type="PANTHER" id="PTHR36766:SF70">
    <property type="entry name" value="DISEASE RESISTANCE PROTEIN RGA4"/>
    <property type="match status" value="1"/>
</dbReference>
<dbReference type="OMA" id="NEVTHAC"/>
<keyword evidence="7" id="KW-0175">Coiled coil</keyword>
<evidence type="ECO:0000256" key="5">
    <source>
        <dbReference type="ARBA" id="ARBA00022821"/>
    </source>
</evidence>
<keyword evidence="5" id="KW-0611">Plant defense</keyword>
<dbReference type="PRINTS" id="PR00364">
    <property type="entry name" value="DISEASERSIST"/>
</dbReference>
<dbReference type="Gramene" id="OPUNC11G19050.8">
    <property type="protein sequence ID" value="OPUNC11G19050.8"/>
    <property type="gene ID" value="OPUNC11G19050"/>
</dbReference>
<dbReference type="CDD" id="cd14798">
    <property type="entry name" value="RX-CC_like"/>
    <property type="match status" value="1"/>
</dbReference>
<dbReference type="Proteomes" id="UP000026962">
    <property type="component" value="Chromosome 11"/>
</dbReference>
<feature type="domain" description="Disease resistance protein winged helix" evidence="11">
    <location>
        <begin position="466"/>
        <end position="535"/>
    </location>
</feature>
<evidence type="ECO:0008006" key="15">
    <source>
        <dbReference type="Google" id="ProtNLM"/>
    </source>
</evidence>
<evidence type="ECO:0000313" key="14">
    <source>
        <dbReference type="Proteomes" id="UP000026962"/>
    </source>
</evidence>
<dbReference type="InterPro" id="IPR055414">
    <property type="entry name" value="LRR_R13L4/SHOC2-like"/>
</dbReference>
<organism evidence="13">
    <name type="scientific">Oryza punctata</name>
    <name type="common">Red rice</name>
    <dbReference type="NCBI Taxonomy" id="4537"/>
    <lineage>
        <taxon>Eukaryota</taxon>
        <taxon>Viridiplantae</taxon>
        <taxon>Streptophyta</taxon>
        <taxon>Embryophyta</taxon>
        <taxon>Tracheophyta</taxon>
        <taxon>Spermatophyta</taxon>
        <taxon>Magnoliopsida</taxon>
        <taxon>Liliopsida</taxon>
        <taxon>Poales</taxon>
        <taxon>Poaceae</taxon>
        <taxon>BOP clade</taxon>
        <taxon>Oryzoideae</taxon>
        <taxon>Oryzeae</taxon>
        <taxon>Oryzinae</taxon>
        <taxon>Oryza</taxon>
    </lineage>
</organism>
<evidence type="ECO:0000259" key="9">
    <source>
        <dbReference type="Pfam" id="PF00931"/>
    </source>
</evidence>
<dbReference type="InterPro" id="IPR042197">
    <property type="entry name" value="Apaf_helical"/>
</dbReference>
<keyword evidence="3" id="KW-0677">Repeat</keyword>
<dbReference type="SUPFAM" id="SSF52540">
    <property type="entry name" value="P-loop containing nucleoside triphosphate hydrolases"/>
    <property type="match status" value="1"/>
</dbReference>
<evidence type="ECO:0000256" key="8">
    <source>
        <dbReference type="SAM" id="MobiDB-lite"/>
    </source>
</evidence>
<keyword evidence="6" id="KW-0067">ATP-binding</keyword>
<evidence type="ECO:0000256" key="1">
    <source>
        <dbReference type="ARBA" id="ARBA00008894"/>
    </source>
</evidence>
<dbReference type="EnsemblPlants" id="OPUNC11G19050.8">
    <property type="protein sequence ID" value="OPUNC11G19050.8"/>
    <property type="gene ID" value="OPUNC11G19050"/>
</dbReference>
<dbReference type="FunFam" id="3.40.50.300:FF:001091">
    <property type="entry name" value="Probable disease resistance protein At1g61300"/>
    <property type="match status" value="1"/>
</dbReference>
<dbReference type="InterPro" id="IPR041118">
    <property type="entry name" value="Rx_N"/>
</dbReference>
<feature type="domain" description="Disease resistance N-terminal" evidence="10">
    <location>
        <begin position="53"/>
        <end position="121"/>
    </location>
</feature>
<protein>
    <recommendedName>
        <fullName evidence="15">AAA+ ATPase domain-containing protein</fullName>
    </recommendedName>
</protein>
<dbReference type="Gene3D" id="3.40.50.300">
    <property type="entry name" value="P-loop containing nucleotide triphosphate hydrolases"/>
    <property type="match status" value="1"/>
</dbReference>
<dbReference type="HOGENOM" id="CLU_000837_8_6_1"/>
<dbReference type="InterPro" id="IPR002182">
    <property type="entry name" value="NB-ARC"/>
</dbReference>
<feature type="domain" description="NB-ARC" evidence="9">
    <location>
        <begin position="224"/>
        <end position="377"/>
    </location>
</feature>
<evidence type="ECO:0000256" key="2">
    <source>
        <dbReference type="ARBA" id="ARBA00022614"/>
    </source>
</evidence>
<evidence type="ECO:0000259" key="10">
    <source>
        <dbReference type="Pfam" id="PF18052"/>
    </source>
</evidence>
<evidence type="ECO:0000256" key="4">
    <source>
        <dbReference type="ARBA" id="ARBA00022741"/>
    </source>
</evidence>
<dbReference type="Gene3D" id="1.20.5.4130">
    <property type="match status" value="1"/>
</dbReference>
<dbReference type="GO" id="GO:0042742">
    <property type="term" value="P:defense response to bacterium"/>
    <property type="evidence" value="ECO:0007669"/>
    <property type="project" value="UniProtKB-ARBA"/>
</dbReference>
<evidence type="ECO:0000259" key="12">
    <source>
        <dbReference type="Pfam" id="PF23598"/>
    </source>
</evidence>
<dbReference type="AlphaFoldDB" id="A0A0E0MI43"/>
<dbReference type="GO" id="GO:0002758">
    <property type="term" value="P:innate immune response-activating signaling pathway"/>
    <property type="evidence" value="ECO:0007669"/>
    <property type="project" value="UniProtKB-ARBA"/>
</dbReference>
<dbReference type="FunFam" id="1.10.10.10:FF:000322">
    <property type="entry name" value="Probable disease resistance protein At1g63360"/>
    <property type="match status" value="1"/>
</dbReference>
<proteinExistence type="inferred from homology"/>
<dbReference type="InterPro" id="IPR027417">
    <property type="entry name" value="P-loop_NTPase"/>
</dbReference>
<evidence type="ECO:0000313" key="13">
    <source>
        <dbReference type="EnsemblPlants" id="OPUNC11G19050.8"/>
    </source>
</evidence>
<keyword evidence="4" id="KW-0547">Nucleotide-binding</keyword>
<reference evidence="13" key="2">
    <citation type="submission" date="2018-05" db="EMBL/GenBank/DDBJ databases">
        <title>OpunRS2 (Oryza punctata Reference Sequence Version 2).</title>
        <authorList>
            <person name="Zhang J."/>
            <person name="Kudrna D."/>
            <person name="Lee S."/>
            <person name="Talag J."/>
            <person name="Welchert J."/>
            <person name="Wing R.A."/>
        </authorList>
    </citation>
    <scope>NUCLEOTIDE SEQUENCE [LARGE SCALE GENOMIC DNA]</scope>
</reference>
<keyword evidence="2" id="KW-0433">Leucine-rich repeat</keyword>
<dbReference type="InterPro" id="IPR032675">
    <property type="entry name" value="LRR_dom_sf"/>
</dbReference>
<dbReference type="Pfam" id="PF00931">
    <property type="entry name" value="NB-ARC"/>
    <property type="match status" value="1"/>
</dbReference>
<dbReference type="GO" id="GO:0009626">
    <property type="term" value="P:plant-type hypersensitive response"/>
    <property type="evidence" value="ECO:0007669"/>
    <property type="project" value="UniProtKB-ARBA"/>
</dbReference>
<evidence type="ECO:0000256" key="7">
    <source>
        <dbReference type="ARBA" id="ARBA00023054"/>
    </source>
</evidence>
<dbReference type="Gene3D" id="1.10.8.430">
    <property type="entry name" value="Helical domain of apoptotic protease-activating factors"/>
    <property type="match status" value="1"/>
</dbReference>
<accession>A0A0E0MI43</accession>
<dbReference type="GO" id="GO:0043531">
    <property type="term" value="F:ADP binding"/>
    <property type="evidence" value="ECO:0007669"/>
    <property type="project" value="InterPro"/>
</dbReference>
<dbReference type="Gene3D" id="1.10.10.10">
    <property type="entry name" value="Winged helix-like DNA-binding domain superfamily/Winged helix DNA-binding domain"/>
    <property type="match status" value="1"/>
</dbReference>
<evidence type="ECO:0000256" key="3">
    <source>
        <dbReference type="ARBA" id="ARBA00022737"/>
    </source>
</evidence>
<comment type="similarity">
    <text evidence="1">Belongs to the disease resistance NB-LRR family.</text>
</comment>